<evidence type="ECO:0000313" key="2">
    <source>
        <dbReference type="EMBL" id="QHT87864.1"/>
    </source>
</evidence>
<evidence type="ECO:0000256" key="1">
    <source>
        <dbReference type="SAM" id="MobiDB-lite"/>
    </source>
</evidence>
<protein>
    <submittedName>
        <fullName evidence="2">Uncharacterized protein</fullName>
    </submittedName>
</protein>
<accession>A0A6C0I4P9</accession>
<sequence length="75" mass="8363">MNKRGVHNPIYKLKTPTPIQLSASDDQSDQESDDRVHSSTKTKKNRPNIARTSLNAVNFGAPDRKASEMVRNLGE</sequence>
<name>A0A6C0I4P9_9ZZZZ</name>
<dbReference type="AlphaFoldDB" id="A0A6C0I4P9"/>
<feature type="region of interest" description="Disordered" evidence="1">
    <location>
        <begin position="1"/>
        <end position="75"/>
    </location>
</feature>
<dbReference type="EMBL" id="MN740102">
    <property type="protein sequence ID" value="QHT87864.1"/>
    <property type="molecule type" value="Genomic_DNA"/>
</dbReference>
<organism evidence="2">
    <name type="scientific">viral metagenome</name>
    <dbReference type="NCBI Taxonomy" id="1070528"/>
    <lineage>
        <taxon>unclassified sequences</taxon>
        <taxon>metagenomes</taxon>
        <taxon>organismal metagenomes</taxon>
    </lineage>
</organism>
<feature type="compositionally biased region" description="Basic and acidic residues" evidence="1">
    <location>
        <begin position="62"/>
        <end position="75"/>
    </location>
</feature>
<reference evidence="2" key="1">
    <citation type="journal article" date="2020" name="Nature">
        <title>Giant virus diversity and host interactions through global metagenomics.</title>
        <authorList>
            <person name="Schulz F."/>
            <person name="Roux S."/>
            <person name="Paez-Espino D."/>
            <person name="Jungbluth S."/>
            <person name="Walsh D.A."/>
            <person name="Denef V.J."/>
            <person name="McMahon K.D."/>
            <person name="Konstantinidis K.T."/>
            <person name="Eloe-Fadrosh E.A."/>
            <person name="Kyrpides N.C."/>
            <person name="Woyke T."/>
        </authorList>
    </citation>
    <scope>NUCLEOTIDE SEQUENCE</scope>
    <source>
        <strain evidence="2">GVMAG-M-3300023184-191</strain>
    </source>
</reference>
<proteinExistence type="predicted"/>